<gene>
    <name evidence="3" type="ORF">BJ508DRAFT_198524</name>
</gene>
<sequence length="245" mass="26577">PRTKKSKHQLGSSPFPGHPHPTPAETSQIATLLREHHGAAVRPPILQPSLTVTGCGEVPLVLDALIRTIISSNTSTANSAVALAGIVAAYGSKDGTINYDAIHERPVEDLEAAMRRAGLATIKSKNIKAILTEVAASPSHQPDTPLIQSLEHLRDLPTTEVMSALMSYKGVGVKIAACVCLFCLQRPVLAIDTHCYRMARFLGWIPEGASVDDTFWHLDAVVGDEWKYELHELFMKHGQTCEKCS</sequence>
<dbReference type="PANTHER" id="PTHR47203">
    <property type="match status" value="1"/>
</dbReference>
<dbReference type="OrthoDB" id="5607at2759"/>
<organism evidence="3 4">
    <name type="scientific">Ascobolus immersus RN42</name>
    <dbReference type="NCBI Taxonomy" id="1160509"/>
    <lineage>
        <taxon>Eukaryota</taxon>
        <taxon>Fungi</taxon>
        <taxon>Dikarya</taxon>
        <taxon>Ascomycota</taxon>
        <taxon>Pezizomycotina</taxon>
        <taxon>Pezizomycetes</taxon>
        <taxon>Pezizales</taxon>
        <taxon>Ascobolaceae</taxon>
        <taxon>Ascobolus</taxon>
    </lineage>
</organism>
<evidence type="ECO:0000259" key="2">
    <source>
        <dbReference type="SMART" id="SM00478"/>
    </source>
</evidence>
<dbReference type="EMBL" id="ML119647">
    <property type="protein sequence ID" value="RPA87176.1"/>
    <property type="molecule type" value="Genomic_DNA"/>
</dbReference>
<dbReference type="SMART" id="SM00478">
    <property type="entry name" value="ENDO3c"/>
    <property type="match status" value="1"/>
</dbReference>
<evidence type="ECO:0000313" key="3">
    <source>
        <dbReference type="EMBL" id="RPA87176.1"/>
    </source>
</evidence>
<dbReference type="STRING" id="1160509.A0A3N4INA4"/>
<keyword evidence="4" id="KW-1185">Reference proteome</keyword>
<proteinExistence type="predicted"/>
<dbReference type="SUPFAM" id="SSF48150">
    <property type="entry name" value="DNA-glycosylase"/>
    <property type="match status" value="1"/>
</dbReference>
<feature type="region of interest" description="Disordered" evidence="1">
    <location>
        <begin position="1"/>
        <end position="26"/>
    </location>
</feature>
<dbReference type="Proteomes" id="UP000275078">
    <property type="component" value="Unassembled WGS sequence"/>
</dbReference>
<protein>
    <submittedName>
        <fullName evidence="3">DNA glycosylase</fullName>
    </submittedName>
</protein>
<dbReference type="Gene3D" id="1.10.340.30">
    <property type="entry name" value="Hypothetical protein, domain 2"/>
    <property type="match status" value="1"/>
</dbReference>
<dbReference type="PANTHER" id="PTHR47203:SF1">
    <property type="entry name" value="HYPOTHETICAL BASE EXCISION DNA REPAIR PROTEIN (EUROFUNG)"/>
    <property type="match status" value="1"/>
</dbReference>
<feature type="non-terminal residue" evidence="3">
    <location>
        <position position="245"/>
    </location>
</feature>
<dbReference type="CDD" id="cd00056">
    <property type="entry name" value="ENDO3c"/>
    <property type="match status" value="1"/>
</dbReference>
<evidence type="ECO:0000313" key="4">
    <source>
        <dbReference type="Proteomes" id="UP000275078"/>
    </source>
</evidence>
<dbReference type="GO" id="GO:0003824">
    <property type="term" value="F:catalytic activity"/>
    <property type="evidence" value="ECO:0007669"/>
    <property type="project" value="InterPro"/>
</dbReference>
<feature type="domain" description="HhH-GPD" evidence="2">
    <location>
        <begin position="70"/>
        <end position="240"/>
    </location>
</feature>
<dbReference type="Pfam" id="PF00730">
    <property type="entry name" value="HhH-GPD"/>
    <property type="match status" value="1"/>
</dbReference>
<feature type="non-terminal residue" evidence="3">
    <location>
        <position position="1"/>
    </location>
</feature>
<accession>A0A3N4INA4</accession>
<dbReference type="AlphaFoldDB" id="A0A3N4INA4"/>
<dbReference type="InterPro" id="IPR011257">
    <property type="entry name" value="DNA_glycosylase"/>
</dbReference>
<name>A0A3N4INA4_ASCIM</name>
<evidence type="ECO:0000256" key="1">
    <source>
        <dbReference type="SAM" id="MobiDB-lite"/>
    </source>
</evidence>
<dbReference type="InterPro" id="IPR003265">
    <property type="entry name" value="HhH-GPD_domain"/>
</dbReference>
<dbReference type="GO" id="GO:0006285">
    <property type="term" value="P:base-excision repair, AP site formation"/>
    <property type="evidence" value="ECO:0007669"/>
    <property type="project" value="UniProtKB-ARBA"/>
</dbReference>
<reference evidence="3 4" key="1">
    <citation type="journal article" date="2018" name="Nat. Ecol. Evol.">
        <title>Pezizomycetes genomes reveal the molecular basis of ectomycorrhizal truffle lifestyle.</title>
        <authorList>
            <person name="Murat C."/>
            <person name="Payen T."/>
            <person name="Noel B."/>
            <person name="Kuo A."/>
            <person name="Morin E."/>
            <person name="Chen J."/>
            <person name="Kohler A."/>
            <person name="Krizsan K."/>
            <person name="Balestrini R."/>
            <person name="Da Silva C."/>
            <person name="Montanini B."/>
            <person name="Hainaut M."/>
            <person name="Levati E."/>
            <person name="Barry K.W."/>
            <person name="Belfiori B."/>
            <person name="Cichocki N."/>
            <person name="Clum A."/>
            <person name="Dockter R.B."/>
            <person name="Fauchery L."/>
            <person name="Guy J."/>
            <person name="Iotti M."/>
            <person name="Le Tacon F."/>
            <person name="Lindquist E.A."/>
            <person name="Lipzen A."/>
            <person name="Malagnac F."/>
            <person name="Mello A."/>
            <person name="Molinier V."/>
            <person name="Miyauchi S."/>
            <person name="Poulain J."/>
            <person name="Riccioni C."/>
            <person name="Rubini A."/>
            <person name="Sitrit Y."/>
            <person name="Splivallo R."/>
            <person name="Traeger S."/>
            <person name="Wang M."/>
            <person name="Zifcakova L."/>
            <person name="Wipf D."/>
            <person name="Zambonelli A."/>
            <person name="Paolocci F."/>
            <person name="Nowrousian M."/>
            <person name="Ottonello S."/>
            <person name="Baldrian P."/>
            <person name="Spatafora J.W."/>
            <person name="Henrissat B."/>
            <person name="Nagy L.G."/>
            <person name="Aury J.M."/>
            <person name="Wincker P."/>
            <person name="Grigoriev I.V."/>
            <person name="Bonfante P."/>
            <person name="Martin F.M."/>
        </authorList>
    </citation>
    <scope>NUCLEOTIDE SEQUENCE [LARGE SCALE GENOMIC DNA]</scope>
    <source>
        <strain evidence="3 4">RN42</strain>
    </source>
</reference>